<dbReference type="CDD" id="cd02440">
    <property type="entry name" value="AdoMet_MTases"/>
    <property type="match status" value="1"/>
</dbReference>
<reference evidence="7" key="1">
    <citation type="submission" date="2019-01" db="EMBL/GenBank/DDBJ databases">
        <title>Cytophagaceae bacterium strain CAR-16.</title>
        <authorList>
            <person name="Chen W.-M."/>
        </authorList>
    </citation>
    <scope>NUCLEOTIDE SEQUENCE [LARGE SCALE GENOMIC DNA]</scope>
    <source>
        <strain evidence="7">ICH-30</strain>
    </source>
</reference>
<dbReference type="Gene3D" id="3.40.50.150">
    <property type="entry name" value="Vaccinia Virus protein VP39"/>
    <property type="match status" value="1"/>
</dbReference>
<dbReference type="SUPFAM" id="SSF53335">
    <property type="entry name" value="S-adenosyl-L-methionine-dependent methyltransferases"/>
    <property type="match status" value="1"/>
</dbReference>
<keyword evidence="4" id="KW-0472">Membrane</keyword>
<keyword evidence="4" id="KW-0812">Transmembrane</keyword>
<keyword evidence="3" id="KW-0949">S-adenosyl-L-methionine</keyword>
<evidence type="ECO:0000256" key="2">
    <source>
        <dbReference type="ARBA" id="ARBA00022679"/>
    </source>
</evidence>
<dbReference type="PANTHER" id="PTHR43464:SF19">
    <property type="entry name" value="UBIQUINONE BIOSYNTHESIS O-METHYLTRANSFERASE, MITOCHONDRIAL"/>
    <property type="match status" value="1"/>
</dbReference>
<evidence type="ECO:0000256" key="1">
    <source>
        <dbReference type="ARBA" id="ARBA00022603"/>
    </source>
</evidence>
<keyword evidence="2 6" id="KW-0808">Transferase</keyword>
<evidence type="ECO:0000259" key="5">
    <source>
        <dbReference type="Pfam" id="PF08241"/>
    </source>
</evidence>
<proteinExistence type="predicted"/>
<evidence type="ECO:0000313" key="6">
    <source>
        <dbReference type="EMBL" id="RXR33623.1"/>
    </source>
</evidence>
<dbReference type="GO" id="GO:0008757">
    <property type="term" value="F:S-adenosylmethionine-dependent methyltransferase activity"/>
    <property type="evidence" value="ECO:0007669"/>
    <property type="project" value="InterPro"/>
</dbReference>
<dbReference type="RefSeq" id="WP_129463723.1">
    <property type="nucleotide sequence ID" value="NZ_SBKQ01000004.1"/>
</dbReference>
<gene>
    <name evidence="6" type="ORF">EQG68_05195</name>
</gene>
<dbReference type="Proteomes" id="UP000289734">
    <property type="component" value="Unassembled WGS sequence"/>
</dbReference>
<protein>
    <submittedName>
        <fullName evidence="6">Class I SAM-dependent methyltransferase</fullName>
    </submittedName>
</protein>
<accession>A0A4Q1KTW5</accession>
<keyword evidence="4" id="KW-1133">Transmembrane helix</keyword>
<dbReference type="Pfam" id="PF08241">
    <property type="entry name" value="Methyltransf_11"/>
    <property type="match status" value="1"/>
</dbReference>
<comment type="caution">
    <text evidence="6">The sequence shown here is derived from an EMBL/GenBank/DDBJ whole genome shotgun (WGS) entry which is preliminary data.</text>
</comment>
<feature type="transmembrane region" description="Helical" evidence="4">
    <location>
        <begin position="175"/>
        <end position="192"/>
    </location>
</feature>
<keyword evidence="7" id="KW-1185">Reference proteome</keyword>
<dbReference type="InterPro" id="IPR013216">
    <property type="entry name" value="Methyltransf_11"/>
</dbReference>
<dbReference type="AlphaFoldDB" id="A0A4Q1KTW5"/>
<dbReference type="GO" id="GO:0032259">
    <property type="term" value="P:methylation"/>
    <property type="evidence" value="ECO:0007669"/>
    <property type="project" value="UniProtKB-KW"/>
</dbReference>
<name>A0A4Q1KTW5_9FLAO</name>
<evidence type="ECO:0000256" key="3">
    <source>
        <dbReference type="ARBA" id="ARBA00022691"/>
    </source>
</evidence>
<evidence type="ECO:0000256" key="4">
    <source>
        <dbReference type="SAM" id="Phobius"/>
    </source>
</evidence>
<feature type="domain" description="Methyltransferase type 11" evidence="5">
    <location>
        <begin position="47"/>
        <end position="136"/>
    </location>
</feature>
<evidence type="ECO:0000313" key="7">
    <source>
        <dbReference type="Proteomes" id="UP000289734"/>
    </source>
</evidence>
<dbReference type="OrthoDB" id="1524727at2"/>
<organism evidence="6 7">
    <name type="scientific">Flavobacterium piscinae</name>
    <dbReference type="NCBI Taxonomy" id="2506424"/>
    <lineage>
        <taxon>Bacteria</taxon>
        <taxon>Pseudomonadati</taxon>
        <taxon>Bacteroidota</taxon>
        <taxon>Flavobacteriia</taxon>
        <taxon>Flavobacteriales</taxon>
        <taxon>Flavobacteriaceae</taxon>
        <taxon>Flavobacterium</taxon>
    </lineage>
</organism>
<sequence length="254" mass="30098">MNHDYYKEYYLLERNHWWFKARERIISNLIKKLISDNNYTSGEISILNIGCSTGRSSEYLSEFGKVTSIEYDEFCCEFAREKTGLEIIHGSITELPFTVEKFDLVCAFDVIEHVEDDQLAVNEMKRVLKENGVIFITVPAFMSLWSHHDEINQHFRRYKLNEVDHLFKLEKNGKTIFSSYFNFFLFLPIYLFRKLSNLLKLGNKRKGAGSDFETFNPGFVNAFLFYLMKTESFFINFKIRFPFGVSILYVWKNT</sequence>
<dbReference type="PANTHER" id="PTHR43464">
    <property type="entry name" value="METHYLTRANSFERASE"/>
    <property type="match status" value="1"/>
</dbReference>
<keyword evidence="1 6" id="KW-0489">Methyltransferase</keyword>
<dbReference type="EMBL" id="SBKQ01000004">
    <property type="protein sequence ID" value="RXR33623.1"/>
    <property type="molecule type" value="Genomic_DNA"/>
</dbReference>
<dbReference type="InterPro" id="IPR029063">
    <property type="entry name" value="SAM-dependent_MTases_sf"/>
</dbReference>